<sequence length="456" mass="50743">MALEDGPAPKLKGRCWEAGYVFVKHNLLLVERHQVQHWNDLCANAHEPWKRLHIGGTILSVNGITGDTKRMQQEMEKTQQAELLICNPPGISSLRAVMAACEGADLKLHQTFWQDVEAAAAMPAARTTLETLADCDVREAEMMPQVECANISVVVTTSPVRSNPSTDLLERVLLSLHLVGLAHVPRIIVCDGYKISAGKSNHKAGKISVAEAERYSEYIQKLQERATGAESVRSAYFRTQILVLPDHHGFGFAVKSALAEFGSWVLVIRAVEPAVRAKQRGSLVQKGDFIEETVGIAQREDIIQHGDLDQRKGEGVAAPLVGNIEAPTDDPMRQRQRENVNYETRFGLNYDPPAIILEYLEVSTGKLFHRKVAMKRLRASTDPARIAEKLRQVNRPLLTEEPSPPWMVALPNLWAFVALWTQDDETIMALMDVIQSHLKAQHITQDQKALGSIDKS</sequence>
<proteinExistence type="predicted"/>
<evidence type="ECO:0000313" key="2">
    <source>
        <dbReference type="Proteomes" id="UP001642484"/>
    </source>
</evidence>
<keyword evidence="2" id="KW-1185">Reference proteome</keyword>
<dbReference type="EMBL" id="CAXAMN010021740">
    <property type="protein sequence ID" value="CAK9062892.1"/>
    <property type="molecule type" value="Genomic_DNA"/>
</dbReference>
<dbReference type="Proteomes" id="UP001642484">
    <property type="component" value="Unassembled WGS sequence"/>
</dbReference>
<gene>
    <name evidence="1" type="ORF">CCMP2556_LOCUS30927</name>
</gene>
<accession>A0ABP0NGI7</accession>
<evidence type="ECO:0000313" key="1">
    <source>
        <dbReference type="EMBL" id="CAK9062892.1"/>
    </source>
</evidence>
<reference evidence="1 2" key="1">
    <citation type="submission" date="2024-02" db="EMBL/GenBank/DDBJ databases">
        <authorList>
            <person name="Chen Y."/>
            <person name="Shah S."/>
            <person name="Dougan E. K."/>
            <person name="Thang M."/>
            <person name="Chan C."/>
        </authorList>
    </citation>
    <scope>NUCLEOTIDE SEQUENCE [LARGE SCALE GENOMIC DNA]</scope>
</reference>
<organism evidence="1 2">
    <name type="scientific">Durusdinium trenchii</name>
    <dbReference type="NCBI Taxonomy" id="1381693"/>
    <lineage>
        <taxon>Eukaryota</taxon>
        <taxon>Sar</taxon>
        <taxon>Alveolata</taxon>
        <taxon>Dinophyceae</taxon>
        <taxon>Suessiales</taxon>
        <taxon>Symbiodiniaceae</taxon>
        <taxon>Durusdinium</taxon>
    </lineage>
</organism>
<evidence type="ECO:0008006" key="3">
    <source>
        <dbReference type="Google" id="ProtNLM"/>
    </source>
</evidence>
<protein>
    <recommendedName>
        <fullName evidence="3">Non-specific serine/threonine protein kinase</fullName>
    </recommendedName>
</protein>
<comment type="caution">
    <text evidence="1">The sequence shown here is derived from an EMBL/GenBank/DDBJ whole genome shotgun (WGS) entry which is preliminary data.</text>
</comment>
<name>A0ABP0NGI7_9DINO</name>